<dbReference type="Pfam" id="PF18559">
    <property type="entry name" value="Exop_C"/>
    <property type="match status" value="1"/>
</dbReference>
<accession>A0ABW1XIN0</accession>
<organism evidence="3 4">
    <name type="scientific">Pseudobowmanella zhangzhouensis</name>
    <dbReference type="NCBI Taxonomy" id="1537679"/>
    <lineage>
        <taxon>Bacteria</taxon>
        <taxon>Pseudomonadati</taxon>
        <taxon>Pseudomonadota</taxon>
        <taxon>Gammaproteobacteria</taxon>
        <taxon>Alteromonadales</taxon>
        <taxon>Alteromonadaceae</taxon>
    </lineage>
</organism>
<gene>
    <name evidence="3" type="ORF">ACFP85_05720</name>
</gene>
<name>A0ABW1XIN0_9ALTE</name>
<dbReference type="Gene3D" id="2.60.120.430">
    <property type="entry name" value="Galactose-binding lectin"/>
    <property type="match status" value="1"/>
</dbReference>
<feature type="chain" id="PRO_5046635839" evidence="1">
    <location>
        <begin position="20"/>
        <end position="205"/>
    </location>
</feature>
<feature type="domain" description="ExoP galactose-binding-like" evidence="2">
    <location>
        <begin position="40"/>
        <end position="194"/>
    </location>
</feature>
<evidence type="ECO:0000313" key="3">
    <source>
        <dbReference type="EMBL" id="MFC6439649.1"/>
    </source>
</evidence>
<feature type="signal peptide" evidence="1">
    <location>
        <begin position="1"/>
        <end position="19"/>
    </location>
</feature>
<evidence type="ECO:0000313" key="4">
    <source>
        <dbReference type="Proteomes" id="UP001596364"/>
    </source>
</evidence>
<dbReference type="EMBL" id="JBHSUS010000001">
    <property type="protein sequence ID" value="MFC6439649.1"/>
    <property type="molecule type" value="Genomic_DNA"/>
</dbReference>
<comment type="caution">
    <text evidence="3">The sequence shown here is derived from an EMBL/GenBank/DDBJ whole genome shotgun (WGS) entry which is preliminary data.</text>
</comment>
<keyword evidence="4" id="KW-1185">Reference proteome</keyword>
<protein>
    <submittedName>
        <fullName evidence="3">Glycoside hydrolase</fullName>
    </submittedName>
</protein>
<dbReference type="GO" id="GO:0016787">
    <property type="term" value="F:hydrolase activity"/>
    <property type="evidence" value="ECO:0007669"/>
    <property type="project" value="UniProtKB-KW"/>
</dbReference>
<dbReference type="SUPFAM" id="SSF49785">
    <property type="entry name" value="Galactose-binding domain-like"/>
    <property type="match status" value="1"/>
</dbReference>
<keyword evidence="1" id="KW-0732">Signal</keyword>
<reference evidence="4" key="1">
    <citation type="journal article" date="2019" name="Int. J. Syst. Evol. Microbiol.">
        <title>The Global Catalogue of Microorganisms (GCM) 10K type strain sequencing project: providing services to taxonomists for standard genome sequencing and annotation.</title>
        <authorList>
            <consortium name="The Broad Institute Genomics Platform"/>
            <consortium name="The Broad Institute Genome Sequencing Center for Infectious Disease"/>
            <person name="Wu L."/>
            <person name="Ma J."/>
        </authorList>
    </citation>
    <scope>NUCLEOTIDE SEQUENCE [LARGE SCALE GENOMIC DNA]</scope>
    <source>
        <strain evidence="4">CGMCC 1.16031</strain>
    </source>
</reference>
<dbReference type="RefSeq" id="WP_131257075.1">
    <property type="nucleotide sequence ID" value="NZ_JBHSUS010000001.1"/>
</dbReference>
<evidence type="ECO:0000259" key="2">
    <source>
        <dbReference type="Pfam" id="PF18559"/>
    </source>
</evidence>
<evidence type="ECO:0000256" key="1">
    <source>
        <dbReference type="SAM" id="SignalP"/>
    </source>
</evidence>
<keyword evidence="3" id="KW-0378">Hydrolase</keyword>
<sequence>MKKINALLMLITIAFTAHSDTSSPNRNFFYFVDGKTTQAWNLTLGDKQKWNVRIKESEGKSLGGQISLKRSDFKSDGDAVHLNWAARDGIGQFAITGKPIDLSGVADKVALTFDINVVTSPREKVKLLMFCDYPCRAEFDLTPILRKVDSNTWTSIPIPLSCMQARGLDVSKITSPFGLSTEGKLEVKVANIRMTRLADDAQSCD</sequence>
<proteinExistence type="predicted"/>
<dbReference type="Proteomes" id="UP001596364">
    <property type="component" value="Unassembled WGS sequence"/>
</dbReference>
<dbReference type="InterPro" id="IPR041443">
    <property type="entry name" value="Exop_C"/>
</dbReference>
<dbReference type="InterPro" id="IPR008979">
    <property type="entry name" value="Galactose-bd-like_sf"/>
</dbReference>